<keyword evidence="8" id="KW-0813">Transport</keyword>
<evidence type="ECO:0000256" key="12">
    <source>
        <dbReference type="ARBA" id="ARBA00023008"/>
    </source>
</evidence>
<dbReference type="SUPFAM" id="SSF56784">
    <property type="entry name" value="HAD-like"/>
    <property type="match status" value="1"/>
</dbReference>
<dbReference type="HOGENOM" id="CLU_001771_6_4_9"/>
<evidence type="ECO:0000259" key="17">
    <source>
        <dbReference type="Pfam" id="PF00122"/>
    </source>
</evidence>
<evidence type="ECO:0000256" key="10">
    <source>
        <dbReference type="ARBA" id="ARBA00022967"/>
    </source>
</evidence>
<dbReference type="FunFam" id="2.70.150.10:FF:000020">
    <property type="entry name" value="Copper-exporting P-type ATPase A"/>
    <property type="match status" value="1"/>
</dbReference>
<dbReference type="Proteomes" id="UP000002217">
    <property type="component" value="Chromosome"/>
</dbReference>
<keyword evidence="12" id="KW-0186">Copper</keyword>
<keyword evidence="7 16" id="KW-0547">Nucleotide-binding</keyword>
<dbReference type="RefSeq" id="WP_015756105.1">
    <property type="nucleotide sequence ID" value="NC_013216.1"/>
</dbReference>
<evidence type="ECO:0000256" key="3">
    <source>
        <dbReference type="ARBA" id="ARBA00022475"/>
    </source>
</evidence>
<evidence type="ECO:0000256" key="16">
    <source>
        <dbReference type="RuleBase" id="RU362081"/>
    </source>
</evidence>
<dbReference type="NCBIfam" id="TIGR01494">
    <property type="entry name" value="ATPase_P-type"/>
    <property type="match status" value="1"/>
</dbReference>
<keyword evidence="9 16" id="KW-0067">ATP-binding</keyword>
<feature type="transmembrane region" description="Helical" evidence="16">
    <location>
        <begin position="569"/>
        <end position="592"/>
    </location>
</feature>
<dbReference type="InterPro" id="IPR027256">
    <property type="entry name" value="P-typ_ATPase_IB"/>
</dbReference>
<feature type="transmembrane region" description="Helical" evidence="16">
    <location>
        <begin position="20"/>
        <end position="36"/>
    </location>
</feature>
<dbReference type="EC" id="7.2.2.21" evidence="14"/>
<evidence type="ECO:0000256" key="6">
    <source>
        <dbReference type="ARBA" id="ARBA00022723"/>
    </source>
</evidence>
<dbReference type="KEGG" id="dae:Dtox_0453"/>
<dbReference type="PANTHER" id="PTHR48085:SF5">
    <property type="entry name" value="CADMIUM_ZINC-TRANSPORTING ATPASE HMA4-RELATED"/>
    <property type="match status" value="1"/>
</dbReference>
<feature type="transmembrane region" description="Helical" evidence="16">
    <location>
        <begin position="242"/>
        <end position="261"/>
    </location>
</feature>
<evidence type="ECO:0000256" key="9">
    <source>
        <dbReference type="ARBA" id="ARBA00022840"/>
    </source>
</evidence>
<feature type="domain" description="P-type ATPase A" evidence="17">
    <location>
        <begin position="128"/>
        <end position="226"/>
    </location>
</feature>
<dbReference type="InterPro" id="IPR044492">
    <property type="entry name" value="P_typ_ATPase_HD_dom"/>
</dbReference>
<dbReference type="InterPro" id="IPR023214">
    <property type="entry name" value="HAD_sf"/>
</dbReference>
<dbReference type="Gene3D" id="3.40.50.1000">
    <property type="entry name" value="HAD superfamily/HAD-like"/>
    <property type="match status" value="1"/>
</dbReference>
<dbReference type="InterPro" id="IPR059000">
    <property type="entry name" value="ATPase_P-type_domA"/>
</dbReference>
<dbReference type="Gene3D" id="2.70.150.10">
    <property type="entry name" value="Calcium-transporting ATPase, cytoplasmic transduction domain A"/>
    <property type="match status" value="1"/>
</dbReference>
<feature type="transmembrane region" description="Helical" evidence="16">
    <location>
        <begin position="598"/>
        <end position="617"/>
    </location>
</feature>
<dbReference type="NCBIfam" id="TIGR01512">
    <property type="entry name" value="ATPase-IB2_Cd"/>
    <property type="match status" value="1"/>
</dbReference>
<dbReference type="EMBL" id="CP001720">
    <property type="protein sequence ID" value="ACV61384.1"/>
    <property type="molecule type" value="Genomic_DNA"/>
</dbReference>
<dbReference type="InterPro" id="IPR051014">
    <property type="entry name" value="Cation_Transport_ATPase_IB"/>
</dbReference>
<dbReference type="PANTHER" id="PTHR48085">
    <property type="entry name" value="CADMIUM/ZINC-TRANSPORTING ATPASE HMA2-RELATED"/>
    <property type="match status" value="1"/>
</dbReference>
<dbReference type="PROSITE" id="PS00154">
    <property type="entry name" value="ATPASE_E1_E2"/>
    <property type="match status" value="1"/>
</dbReference>
<dbReference type="CDD" id="cd02079">
    <property type="entry name" value="P-type_ATPase_HM"/>
    <property type="match status" value="1"/>
</dbReference>
<dbReference type="Pfam" id="PF00122">
    <property type="entry name" value="E1-E2_ATPase"/>
    <property type="match status" value="1"/>
</dbReference>
<keyword evidence="4" id="KW-0104">Cadmium</keyword>
<evidence type="ECO:0000256" key="11">
    <source>
        <dbReference type="ARBA" id="ARBA00022989"/>
    </source>
</evidence>
<keyword evidence="10" id="KW-1278">Translocase</keyword>
<dbReference type="InterPro" id="IPR036412">
    <property type="entry name" value="HAD-like_sf"/>
</dbReference>
<dbReference type="GO" id="GO:0046872">
    <property type="term" value="F:metal ion binding"/>
    <property type="evidence" value="ECO:0007669"/>
    <property type="project" value="UniProtKB-KW"/>
</dbReference>
<organism evidence="18 19">
    <name type="scientific">Desulfofarcimen acetoxidans (strain ATCC 49208 / DSM 771 / KCTC 5769 / VKM B-1644 / 5575)</name>
    <name type="common">Desulfotomaculum acetoxidans</name>
    <dbReference type="NCBI Taxonomy" id="485916"/>
    <lineage>
        <taxon>Bacteria</taxon>
        <taxon>Bacillati</taxon>
        <taxon>Bacillota</taxon>
        <taxon>Clostridia</taxon>
        <taxon>Eubacteriales</taxon>
        <taxon>Peptococcaceae</taxon>
        <taxon>Desulfofarcimen</taxon>
    </lineage>
</organism>
<sequence>MIGRYTNVSKYRELLMMREFYLVFSGIVLIIASFLLEKRAYILPADILALTAVAILGGPIILGAARGLLKKELNVDELVSLAMIASVLTGDYLPAAVVALIMVLGSLMEEFTAQKARSAINALIQLGSDQATAIRDGAEISVPLQEIHLGDRVIIRSGEKVPVDGVVVRGNASINQASLTGESLPVDKTIGDSVYAGSVSYSGMIVIEVQKVGEDTALGKLIRLVQDAESQKAPILRVADHYAKYFTPVIITLSFLVYLFSGDLQRAITVLIVGCPCAFILSAPTAVVSALGNASRNGILIKGGAILEEVSRIAVIVFDKTGTLTIGRPVVAGINPLNGLTQDYVLSVAAAAEKYSEHPLARAILEAAEQKKLSIGEPEMFKNIVGEGVTSQVHGKNIFVGTESGEQNVERLNLMGTETEAGVKVLTVKENNIAIGNIYIKDRLRPVVPVLVKALQDFNLKKILMLTGDDYSVAVHIAGASGIKEFYAGLLPEQKLKHIRQLQESGYKVAMVGDGINDAPSLAAADIGIAMGAMGTDVAMEAADIALLSDDLTKLPYLLRLGRSTIKTINFNIAFAVVFNGLALIASGAGLLNPIMGAITHNIGSLLVVLNSARLIALKTDKSWPVNQPI</sequence>
<keyword evidence="8" id="KW-0406">Ion transport</keyword>
<evidence type="ECO:0000256" key="14">
    <source>
        <dbReference type="ARBA" id="ARBA00039103"/>
    </source>
</evidence>
<keyword evidence="5 16" id="KW-0812">Transmembrane</keyword>
<dbReference type="GO" id="GO:0016887">
    <property type="term" value="F:ATP hydrolysis activity"/>
    <property type="evidence" value="ECO:0007669"/>
    <property type="project" value="InterPro"/>
</dbReference>
<dbReference type="InterPro" id="IPR023299">
    <property type="entry name" value="ATPase_P-typ_cyto_dom_N"/>
</dbReference>
<keyword evidence="19" id="KW-1185">Reference proteome</keyword>
<evidence type="ECO:0000313" key="19">
    <source>
        <dbReference type="Proteomes" id="UP000002217"/>
    </source>
</evidence>
<dbReference type="SFLD" id="SFLDS00003">
    <property type="entry name" value="Haloacid_Dehalogenase"/>
    <property type="match status" value="1"/>
</dbReference>
<protein>
    <recommendedName>
        <fullName evidence="14">Cd(2+)-exporting ATPase</fullName>
        <ecNumber evidence="14">7.2.2.21</ecNumber>
    </recommendedName>
</protein>
<dbReference type="OrthoDB" id="9760364at2"/>
<dbReference type="PRINTS" id="PR00119">
    <property type="entry name" value="CATATPASE"/>
</dbReference>
<gene>
    <name evidence="18" type="ordered locus">Dtox_0453</name>
</gene>
<evidence type="ECO:0000256" key="13">
    <source>
        <dbReference type="ARBA" id="ARBA00023136"/>
    </source>
</evidence>
<dbReference type="GO" id="GO:0006825">
    <property type="term" value="P:copper ion transport"/>
    <property type="evidence" value="ECO:0007669"/>
    <property type="project" value="UniProtKB-KW"/>
</dbReference>
<dbReference type="SFLD" id="SFLDF00027">
    <property type="entry name" value="p-type_atpase"/>
    <property type="match status" value="1"/>
</dbReference>
<dbReference type="PRINTS" id="PR00120">
    <property type="entry name" value="HATPASE"/>
</dbReference>
<keyword evidence="6 16" id="KW-0479">Metal-binding</keyword>
<dbReference type="AlphaFoldDB" id="C8W532"/>
<evidence type="ECO:0000256" key="15">
    <source>
        <dbReference type="ARBA" id="ARBA00049338"/>
    </source>
</evidence>
<dbReference type="Pfam" id="PF00702">
    <property type="entry name" value="Hydrolase"/>
    <property type="match status" value="1"/>
</dbReference>
<dbReference type="NCBIfam" id="TIGR01525">
    <property type="entry name" value="ATPase-IB_hvy"/>
    <property type="match status" value="1"/>
</dbReference>
<dbReference type="GO" id="GO:0005886">
    <property type="term" value="C:plasma membrane"/>
    <property type="evidence" value="ECO:0007669"/>
    <property type="project" value="UniProtKB-SubCell"/>
</dbReference>
<feature type="transmembrane region" description="Helical" evidence="16">
    <location>
        <begin position="267"/>
        <end position="292"/>
    </location>
</feature>
<evidence type="ECO:0000256" key="8">
    <source>
        <dbReference type="ARBA" id="ARBA00022796"/>
    </source>
</evidence>
<dbReference type="GO" id="GO:0008551">
    <property type="term" value="F:P-type cadmium transporter activity"/>
    <property type="evidence" value="ECO:0007669"/>
    <property type="project" value="UniProtKB-EC"/>
</dbReference>
<evidence type="ECO:0000313" key="18">
    <source>
        <dbReference type="EMBL" id="ACV61384.1"/>
    </source>
</evidence>
<keyword evidence="11 16" id="KW-1133">Transmembrane helix</keyword>
<keyword evidence="8" id="KW-0187">Copper transport</keyword>
<dbReference type="InterPro" id="IPR018303">
    <property type="entry name" value="ATPase_P-typ_P_site"/>
</dbReference>
<evidence type="ECO:0000256" key="1">
    <source>
        <dbReference type="ARBA" id="ARBA00004651"/>
    </source>
</evidence>
<dbReference type="InterPro" id="IPR023298">
    <property type="entry name" value="ATPase_P-typ_TM_dom_sf"/>
</dbReference>
<name>C8W532_DESAS</name>
<dbReference type="SFLD" id="SFLDG00002">
    <property type="entry name" value="C1.7:_P-type_atpase_like"/>
    <property type="match status" value="1"/>
</dbReference>
<dbReference type="SUPFAM" id="SSF81665">
    <property type="entry name" value="Calcium ATPase, transmembrane domain M"/>
    <property type="match status" value="1"/>
</dbReference>
<reference evidence="18 19" key="1">
    <citation type="journal article" date="2009" name="Stand. Genomic Sci.">
        <title>Complete genome sequence of Desulfotomaculum acetoxidans type strain (5575).</title>
        <authorList>
            <person name="Spring S."/>
            <person name="Lapidus A."/>
            <person name="Schroder M."/>
            <person name="Gleim D."/>
            <person name="Sims D."/>
            <person name="Meincke L."/>
            <person name="Glavina Del Rio T."/>
            <person name="Tice H."/>
            <person name="Copeland A."/>
            <person name="Cheng J.F."/>
            <person name="Lucas S."/>
            <person name="Chen F."/>
            <person name="Nolan M."/>
            <person name="Bruce D."/>
            <person name="Goodwin L."/>
            <person name="Pitluck S."/>
            <person name="Ivanova N."/>
            <person name="Mavromatis K."/>
            <person name="Mikhailova N."/>
            <person name="Pati A."/>
            <person name="Chen A."/>
            <person name="Palaniappan K."/>
            <person name="Land M."/>
            <person name="Hauser L."/>
            <person name="Chang Y.J."/>
            <person name="Jeffries C.D."/>
            <person name="Chain P."/>
            <person name="Saunders E."/>
            <person name="Brettin T."/>
            <person name="Detter J.C."/>
            <person name="Goker M."/>
            <person name="Bristow J."/>
            <person name="Eisen J.A."/>
            <person name="Markowitz V."/>
            <person name="Hugenholtz P."/>
            <person name="Kyrpides N.C."/>
            <person name="Klenk H.P."/>
            <person name="Han C."/>
        </authorList>
    </citation>
    <scope>NUCLEOTIDE SEQUENCE [LARGE SCALE GENOMIC DNA]</scope>
    <source>
        <strain evidence="19">ATCC 49208 / DSM 771 / VKM B-1644</strain>
    </source>
</reference>
<dbReference type="eggNOG" id="COG2217">
    <property type="taxonomic scope" value="Bacteria"/>
</dbReference>
<feature type="transmembrane region" description="Helical" evidence="16">
    <location>
        <begin position="48"/>
        <end position="69"/>
    </location>
</feature>
<keyword evidence="13 16" id="KW-0472">Membrane</keyword>
<evidence type="ECO:0000256" key="4">
    <source>
        <dbReference type="ARBA" id="ARBA00022539"/>
    </source>
</evidence>
<dbReference type="InterPro" id="IPR001757">
    <property type="entry name" value="P_typ_ATPase"/>
</dbReference>
<proteinExistence type="inferred from homology"/>
<dbReference type="GO" id="GO:0005524">
    <property type="term" value="F:ATP binding"/>
    <property type="evidence" value="ECO:0007669"/>
    <property type="project" value="UniProtKB-UniRule"/>
</dbReference>
<comment type="catalytic activity">
    <reaction evidence="15">
        <text>Cd(2+)(in) + ATP + H2O = Cd(2+)(out) + ADP + phosphate + H(+)</text>
        <dbReference type="Rhea" id="RHEA:12132"/>
        <dbReference type="ChEBI" id="CHEBI:15377"/>
        <dbReference type="ChEBI" id="CHEBI:15378"/>
        <dbReference type="ChEBI" id="CHEBI:30616"/>
        <dbReference type="ChEBI" id="CHEBI:43474"/>
        <dbReference type="ChEBI" id="CHEBI:48775"/>
        <dbReference type="ChEBI" id="CHEBI:456216"/>
        <dbReference type="EC" id="7.2.2.21"/>
    </reaction>
</comment>
<dbReference type="Gene3D" id="3.40.1110.10">
    <property type="entry name" value="Calcium-transporting ATPase, cytoplasmic domain N"/>
    <property type="match status" value="1"/>
</dbReference>
<comment type="similarity">
    <text evidence="2 16">Belongs to the cation transport ATPase (P-type) (TC 3.A.3) family. Type IB subfamily.</text>
</comment>
<keyword evidence="3 16" id="KW-1003">Cell membrane</keyword>
<dbReference type="SUPFAM" id="SSF81653">
    <property type="entry name" value="Calcium ATPase, transduction domain A"/>
    <property type="match status" value="1"/>
</dbReference>
<evidence type="ECO:0000256" key="7">
    <source>
        <dbReference type="ARBA" id="ARBA00022741"/>
    </source>
</evidence>
<dbReference type="InterPro" id="IPR008250">
    <property type="entry name" value="ATPase_P-typ_transduc_dom_A_sf"/>
</dbReference>
<evidence type="ECO:0000256" key="2">
    <source>
        <dbReference type="ARBA" id="ARBA00006024"/>
    </source>
</evidence>
<evidence type="ECO:0000256" key="5">
    <source>
        <dbReference type="ARBA" id="ARBA00022692"/>
    </source>
</evidence>
<dbReference type="NCBIfam" id="TIGR01511">
    <property type="entry name" value="ATPase-IB1_Cu"/>
    <property type="match status" value="1"/>
</dbReference>
<dbReference type="STRING" id="485916.Dtox_0453"/>
<comment type="subcellular location">
    <subcellularLocation>
        <location evidence="1">Cell membrane</location>
        <topology evidence="1">Multi-pass membrane protein</topology>
    </subcellularLocation>
</comment>
<accession>C8W532</accession>